<accession>A0A8D8GCF6</accession>
<proteinExistence type="predicted"/>
<dbReference type="AlphaFoldDB" id="A0A8D8GCF6"/>
<dbReference type="EMBL" id="HBUE01142615">
    <property type="protein sequence ID" value="CAG6501569.1"/>
    <property type="molecule type" value="Transcribed_RNA"/>
</dbReference>
<evidence type="ECO:0000313" key="1">
    <source>
        <dbReference type="EMBL" id="CAG6501569.1"/>
    </source>
</evidence>
<name>A0A8D8GCF6_CULPI</name>
<sequence length="149" mass="15353">MTWTTSCDRDPPGVADSVAFAASLGSSCATWTAFGATIFAAAEDCECVAEKDSTSAAIDPSAGRDHAPASGVCGAPWICYGCGVPWSVVSAGGDLHSVEDCDLSIVGGDRDRGIASTSVPVVPEVEIRPLVSPLPRPRRQATQRMRSLG</sequence>
<organism evidence="1">
    <name type="scientific">Culex pipiens</name>
    <name type="common">House mosquito</name>
    <dbReference type="NCBI Taxonomy" id="7175"/>
    <lineage>
        <taxon>Eukaryota</taxon>
        <taxon>Metazoa</taxon>
        <taxon>Ecdysozoa</taxon>
        <taxon>Arthropoda</taxon>
        <taxon>Hexapoda</taxon>
        <taxon>Insecta</taxon>
        <taxon>Pterygota</taxon>
        <taxon>Neoptera</taxon>
        <taxon>Endopterygota</taxon>
        <taxon>Diptera</taxon>
        <taxon>Nematocera</taxon>
        <taxon>Culicoidea</taxon>
        <taxon>Culicidae</taxon>
        <taxon>Culicinae</taxon>
        <taxon>Culicini</taxon>
        <taxon>Culex</taxon>
        <taxon>Culex</taxon>
    </lineage>
</organism>
<reference evidence="1" key="1">
    <citation type="submission" date="2021-05" db="EMBL/GenBank/DDBJ databases">
        <authorList>
            <person name="Alioto T."/>
            <person name="Alioto T."/>
            <person name="Gomez Garrido J."/>
        </authorList>
    </citation>
    <scope>NUCLEOTIDE SEQUENCE</scope>
</reference>
<protein>
    <submittedName>
        <fullName evidence="1">(northern house mosquito) hypothetical protein</fullName>
    </submittedName>
</protein>